<feature type="region of interest" description="Disordered" evidence="1">
    <location>
        <begin position="331"/>
        <end position="369"/>
    </location>
</feature>
<proteinExistence type="predicted"/>
<feature type="compositionally biased region" description="Low complexity" evidence="1">
    <location>
        <begin position="207"/>
        <end position="218"/>
    </location>
</feature>
<keyword evidence="2" id="KW-0472">Membrane</keyword>
<protein>
    <submittedName>
        <fullName evidence="3">Uncharacterized protein</fullName>
    </submittedName>
</protein>
<sequence>MSSNNNNDDNDGMGRAYSTNEEFSKHLSKNSVRSTTNPVEYLEFLATQEQYAPKNLSFHQDSLPLPSQSQQQQLPTKEQFIQIKQVPSHYITFSNDNPQQNLTNTLNNNYNTINNNNYNPYFPPTEQQLQQIYQNKPTTSNQVPLSPLDEVVHNNPQYQIDDTNQQKSLQNQQPQQFQRHSIKYNNNNNSNDSDSDDDDDDSQIDHSAATPSPLSLSSLYLTRNRSRVSTPKIENLPTIPNAYTAQVQQSDSPLRTEFRNSDLNGSNSDSMRKHNIKNILGDILNKDRLTNFKERVVVKNPNESLVKFDFRNANGDPDDPLLNNNIQNQEEEQRPLPTGLLTGNINNNSSSSNNNNNNDDDGLNLNPRQHTSIVSPISTTSVTPIIPKPNNEVIGNLDIIKISPDVEIKIYKPKQGTILMLLAVFVLAAMVAISKYTQEEKWGNIIIILLTDFLLYNIAWKLGDWGVGDARDIYKLSTYNGFLTVSNTK</sequence>
<feature type="region of interest" description="Disordered" evidence="1">
    <location>
        <begin position="183"/>
        <end position="218"/>
    </location>
</feature>
<organism evidence="3 4">
    <name type="scientific">Glomus cerebriforme</name>
    <dbReference type="NCBI Taxonomy" id="658196"/>
    <lineage>
        <taxon>Eukaryota</taxon>
        <taxon>Fungi</taxon>
        <taxon>Fungi incertae sedis</taxon>
        <taxon>Mucoromycota</taxon>
        <taxon>Glomeromycotina</taxon>
        <taxon>Glomeromycetes</taxon>
        <taxon>Glomerales</taxon>
        <taxon>Glomeraceae</taxon>
        <taxon>Glomus</taxon>
    </lineage>
</organism>
<dbReference type="Proteomes" id="UP000265703">
    <property type="component" value="Unassembled WGS sequence"/>
</dbReference>
<reference evidence="3 4" key="1">
    <citation type="submission" date="2018-06" db="EMBL/GenBank/DDBJ databases">
        <title>Comparative genomics reveals the genomic features of Rhizophagus irregularis, R. cerebriforme, R. diaphanum and Gigaspora rosea, and their symbiotic lifestyle signature.</title>
        <authorList>
            <person name="Morin E."/>
            <person name="San Clemente H."/>
            <person name="Chen E.C.H."/>
            <person name="De La Providencia I."/>
            <person name="Hainaut M."/>
            <person name="Kuo A."/>
            <person name="Kohler A."/>
            <person name="Murat C."/>
            <person name="Tang N."/>
            <person name="Roy S."/>
            <person name="Loubradou J."/>
            <person name="Henrissat B."/>
            <person name="Grigoriev I.V."/>
            <person name="Corradi N."/>
            <person name="Roux C."/>
            <person name="Martin F.M."/>
        </authorList>
    </citation>
    <scope>NUCLEOTIDE SEQUENCE [LARGE SCALE GENOMIC DNA]</scope>
    <source>
        <strain evidence="3 4">DAOM 227022</strain>
    </source>
</reference>
<gene>
    <name evidence="3" type="ORF">C1645_769727</name>
</gene>
<keyword evidence="4" id="KW-1185">Reference proteome</keyword>
<evidence type="ECO:0000256" key="2">
    <source>
        <dbReference type="SAM" id="Phobius"/>
    </source>
</evidence>
<name>A0A397SX17_9GLOM</name>
<dbReference type="EMBL" id="QKYT01000178">
    <property type="protein sequence ID" value="RIA90513.1"/>
    <property type="molecule type" value="Genomic_DNA"/>
</dbReference>
<dbReference type="OrthoDB" id="2429405at2759"/>
<keyword evidence="2" id="KW-1133">Transmembrane helix</keyword>
<evidence type="ECO:0000313" key="3">
    <source>
        <dbReference type="EMBL" id="RIA90513.1"/>
    </source>
</evidence>
<evidence type="ECO:0000313" key="4">
    <source>
        <dbReference type="Proteomes" id="UP000265703"/>
    </source>
</evidence>
<keyword evidence="2" id="KW-0812">Transmembrane</keyword>
<feature type="compositionally biased region" description="Low complexity" evidence="1">
    <location>
        <begin position="339"/>
        <end position="369"/>
    </location>
</feature>
<feature type="region of interest" description="Disordered" evidence="1">
    <location>
        <begin position="245"/>
        <end position="270"/>
    </location>
</feature>
<evidence type="ECO:0000256" key="1">
    <source>
        <dbReference type="SAM" id="MobiDB-lite"/>
    </source>
</evidence>
<feature type="transmembrane region" description="Helical" evidence="2">
    <location>
        <begin position="442"/>
        <end position="460"/>
    </location>
</feature>
<feature type="region of interest" description="Disordered" evidence="1">
    <location>
        <begin position="1"/>
        <end position="34"/>
    </location>
</feature>
<feature type="compositionally biased region" description="Acidic residues" evidence="1">
    <location>
        <begin position="193"/>
        <end position="202"/>
    </location>
</feature>
<dbReference type="STRING" id="658196.A0A397SX17"/>
<comment type="caution">
    <text evidence="3">The sequence shown here is derived from an EMBL/GenBank/DDBJ whole genome shotgun (WGS) entry which is preliminary data.</text>
</comment>
<dbReference type="AlphaFoldDB" id="A0A397SX17"/>
<accession>A0A397SX17</accession>
<feature type="transmembrane region" description="Helical" evidence="2">
    <location>
        <begin position="418"/>
        <end position="436"/>
    </location>
</feature>